<dbReference type="GO" id="GO:0005886">
    <property type="term" value="C:plasma membrane"/>
    <property type="evidence" value="ECO:0007669"/>
    <property type="project" value="UniProtKB-SubCell"/>
</dbReference>
<dbReference type="InterPro" id="IPR052378">
    <property type="entry name" value="NosR_regulator"/>
</dbReference>
<dbReference type="Pfam" id="PF12801">
    <property type="entry name" value="Fer4_5"/>
    <property type="match status" value="2"/>
</dbReference>
<dbReference type="GO" id="GO:0045893">
    <property type="term" value="P:positive regulation of DNA-templated transcription"/>
    <property type="evidence" value="ECO:0007669"/>
    <property type="project" value="InterPro"/>
</dbReference>
<dbReference type="PROSITE" id="PS51379">
    <property type="entry name" value="4FE4S_FER_2"/>
    <property type="match status" value="1"/>
</dbReference>
<reference evidence="8 9" key="1">
    <citation type="submission" date="2019-03" db="EMBL/GenBank/DDBJ databases">
        <title>Genomic Encyclopedia of Type Strains, Phase IV (KMG-IV): sequencing the most valuable type-strain genomes for metagenomic binning, comparative biology and taxonomic classification.</title>
        <authorList>
            <person name="Goeker M."/>
        </authorList>
    </citation>
    <scope>NUCLEOTIDE SEQUENCE [LARGE SCALE GENOMIC DNA]</scope>
    <source>
        <strain evidence="8 9">DSM 102969</strain>
    </source>
</reference>
<dbReference type="SMART" id="SM00900">
    <property type="entry name" value="FMN_bind"/>
    <property type="match status" value="1"/>
</dbReference>
<dbReference type="Pfam" id="PF04205">
    <property type="entry name" value="FMN_bind"/>
    <property type="match status" value="1"/>
</dbReference>
<dbReference type="AlphaFoldDB" id="A0A4R6RGL9"/>
<feature type="transmembrane region" description="Helical" evidence="5">
    <location>
        <begin position="439"/>
        <end position="458"/>
    </location>
</feature>
<evidence type="ECO:0000313" key="8">
    <source>
        <dbReference type="EMBL" id="TDP85460.1"/>
    </source>
</evidence>
<comment type="caution">
    <text evidence="8">The sequence shown here is derived from an EMBL/GenBank/DDBJ whole genome shotgun (WGS) entry which is preliminary data.</text>
</comment>
<dbReference type="SUPFAM" id="SSF54862">
    <property type="entry name" value="4Fe-4S ferredoxins"/>
    <property type="match status" value="1"/>
</dbReference>
<evidence type="ECO:0000313" key="9">
    <source>
        <dbReference type="Proteomes" id="UP000294547"/>
    </source>
</evidence>
<feature type="region of interest" description="Disordered" evidence="4">
    <location>
        <begin position="725"/>
        <end position="750"/>
    </location>
</feature>
<evidence type="ECO:0000256" key="1">
    <source>
        <dbReference type="ARBA" id="ARBA00004236"/>
    </source>
</evidence>
<feature type="chain" id="PRO_5020404275" evidence="6">
    <location>
        <begin position="39"/>
        <end position="750"/>
    </location>
</feature>
<name>A0A4R6RGL9_9HYPH</name>
<feature type="domain" description="4Fe-4S ferredoxin-type" evidence="7">
    <location>
        <begin position="654"/>
        <end position="684"/>
    </location>
</feature>
<evidence type="ECO:0000256" key="5">
    <source>
        <dbReference type="SAM" id="Phobius"/>
    </source>
</evidence>
<evidence type="ECO:0000256" key="2">
    <source>
        <dbReference type="ARBA" id="ARBA00022475"/>
    </source>
</evidence>
<dbReference type="Proteomes" id="UP000294547">
    <property type="component" value="Unassembled WGS sequence"/>
</dbReference>
<feature type="transmembrane region" description="Helical" evidence="5">
    <location>
        <begin position="574"/>
        <end position="593"/>
    </location>
</feature>
<dbReference type="GO" id="GO:0003677">
    <property type="term" value="F:DNA binding"/>
    <property type="evidence" value="ECO:0007669"/>
    <property type="project" value="InterPro"/>
</dbReference>
<accession>A0A4R6RGL9</accession>
<dbReference type="PANTHER" id="PTHR30224:SF4">
    <property type="entry name" value="ELECTRON TRANSPORT PROTEIN YCCM-RELATED"/>
    <property type="match status" value="1"/>
</dbReference>
<dbReference type="InterPro" id="IPR017896">
    <property type="entry name" value="4Fe4S_Fe-S-bd"/>
</dbReference>
<keyword evidence="9" id="KW-1185">Reference proteome</keyword>
<organism evidence="8 9">
    <name type="scientific">Oharaeibacter diazotrophicus</name>
    <dbReference type="NCBI Taxonomy" id="1920512"/>
    <lineage>
        <taxon>Bacteria</taxon>
        <taxon>Pseudomonadati</taxon>
        <taxon>Pseudomonadota</taxon>
        <taxon>Alphaproteobacteria</taxon>
        <taxon>Hyphomicrobiales</taxon>
        <taxon>Pleomorphomonadaceae</taxon>
        <taxon>Oharaeibacter</taxon>
    </lineage>
</organism>
<keyword evidence="6" id="KW-0732">Signal</keyword>
<feature type="transmembrane region" description="Helical" evidence="5">
    <location>
        <begin position="517"/>
        <end position="535"/>
    </location>
</feature>
<dbReference type="GO" id="GO:0010181">
    <property type="term" value="F:FMN binding"/>
    <property type="evidence" value="ECO:0007669"/>
    <property type="project" value="InterPro"/>
</dbReference>
<dbReference type="OrthoDB" id="9806398at2"/>
<sequence length="750" mass="80905">MTERGSQGIGARLAGWCRRGIAAAVLAVAAVAAAPVVAAEPLVGHFLDRVAPTDLVPGADAFGPVDADATVPALKGGETIGRVFLTSDFVPTTGYSGKPIHVLVGVSPQAVITGVRLVKHSEPIVLVGIPEAKIRAVTEKYAGLDLKKAATTDGGGHDLEVVSGATVTVMVIDDTILRASLKVARMLKLPGVGADVAPAAAKRLDPAVDAVSDWTTLAGDGSLRRFTLDVGTVNRAFADLKDPRGAGRPEAGAETDAFVDVWVGLVSQPSIGRTLLGEAEYATLGRMLRPGDAAVLVAGAGRWSFKGSGYVRGGIFDRIQLIQGETSHRFRDKEHRRVVRLAAADAPAFADVDIFVVPKDAGFDPARPWRMQFLVQRPVGPIEKLFLTYDLDYSMPARYLADAPAAPAAEAAPSDPPAEAIAARDALWLRIWQAKKADVAILGVALAALTGIFFFQTFATRNARVFAAIRTGFLIFTLVFVGWHANAQLSVVNVLAVLQAFVSGFRWETFLMDPPIFVLWFAVAAALLFWARGAYCGWLCPFGALQELSNKVARLLRVPQVKLPWGLHERLWPVKYMIFLGLLGLSFYGLDVAERFAEIEPFKTAIILKFDRPWPYVLFALATLAPGLFVERFYCRYVCPLGGGLAIPARLHMFRWLKRYSECGHPCQVCAKDCPVEAIHPTGEINPNECISCLNCQVLYQSTEKCPVVIGKLRKRERFERQNGIALATHSGRPAPTQGAKAEPEAAQSA</sequence>
<evidence type="ECO:0000256" key="3">
    <source>
        <dbReference type="ARBA" id="ARBA00023136"/>
    </source>
</evidence>
<gene>
    <name evidence="8" type="ORF">EDD54_2313</name>
</gene>
<dbReference type="PIRSF" id="PIRSF036354">
    <property type="entry name" value="NosR"/>
    <property type="match status" value="1"/>
</dbReference>
<feature type="transmembrane region" description="Helical" evidence="5">
    <location>
        <begin position="614"/>
        <end position="634"/>
    </location>
</feature>
<dbReference type="InterPro" id="IPR011399">
    <property type="entry name" value="NosR"/>
</dbReference>
<proteinExistence type="predicted"/>
<feature type="signal peptide" evidence="6">
    <location>
        <begin position="1"/>
        <end position="38"/>
    </location>
</feature>
<dbReference type="EMBL" id="SNXY01000007">
    <property type="protein sequence ID" value="TDP85460.1"/>
    <property type="molecule type" value="Genomic_DNA"/>
</dbReference>
<evidence type="ECO:0000259" key="7">
    <source>
        <dbReference type="PROSITE" id="PS51379"/>
    </source>
</evidence>
<keyword evidence="3 5" id="KW-0472">Membrane</keyword>
<evidence type="ECO:0000256" key="6">
    <source>
        <dbReference type="SAM" id="SignalP"/>
    </source>
</evidence>
<keyword evidence="5" id="KW-1133">Transmembrane helix</keyword>
<keyword evidence="2" id="KW-1003">Cell membrane</keyword>
<comment type="subcellular location">
    <subcellularLocation>
        <location evidence="1">Cell membrane</location>
    </subcellularLocation>
</comment>
<feature type="transmembrane region" description="Helical" evidence="5">
    <location>
        <begin position="465"/>
        <end position="483"/>
    </location>
</feature>
<keyword evidence="5" id="KW-0812">Transmembrane</keyword>
<protein>
    <submittedName>
        <fullName evidence="8">NosR/NirI family nitrous oxide reductase transcriptional regulator</fullName>
    </submittedName>
</protein>
<dbReference type="InterPro" id="IPR007329">
    <property type="entry name" value="FMN-bd"/>
</dbReference>
<dbReference type="PANTHER" id="PTHR30224">
    <property type="entry name" value="ELECTRON TRANSPORT PROTEIN"/>
    <property type="match status" value="1"/>
</dbReference>
<evidence type="ECO:0000256" key="4">
    <source>
        <dbReference type="SAM" id="MobiDB-lite"/>
    </source>
</evidence>
<dbReference type="RefSeq" id="WP_126541307.1">
    <property type="nucleotide sequence ID" value="NZ_BSPM01000004.1"/>
</dbReference>